<name>A0A9K3KCS4_9STRA</name>
<proteinExistence type="predicted"/>
<dbReference type="EMBL" id="JAGRRH010000026">
    <property type="protein sequence ID" value="KAG7341225.1"/>
    <property type="molecule type" value="Genomic_DNA"/>
</dbReference>
<sequence length="252" mass="28943">MEILESNLREIYWIILGQCSEAMINKLMMYPGYETSKASSDCSWLLQSLKGEAKQQLPPSIRGQKKKWGRFSAPSEHQRCNMPCSWQALSFMIELLEDFYDFKQEPGVSLHDYYEEYCLKLDILERYTGGYAVGNYCALIEEEGDDEKKPKDKSAGILLLRGADRRMFEGLWTDLENHFCHSTDQHPDDLFAPLSGSLCYQPPWSSTQQKNSTRHQPGTCTHFHPNQTVLNSGLCPQEQHFVLQVSAQRALC</sequence>
<reference evidence="1" key="2">
    <citation type="submission" date="2021-04" db="EMBL/GenBank/DDBJ databases">
        <authorList>
            <person name="Podell S."/>
        </authorList>
    </citation>
    <scope>NUCLEOTIDE SEQUENCE</scope>
    <source>
        <strain evidence="1">Hildebrandi</strain>
    </source>
</reference>
<dbReference type="Proteomes" id="UP000693970">
    <property type="component" value="Unassembled WGS sequence"/>
</dbReference>
<protein>
    <submittedName>
        <fullName evidence="1">Uncharacterized protein</fullName>
    </submittedName>
</protein>
<accession>A0A9K3KCS4</accession>
<comment type="caution">
    <text evidence="1">The sequence shown here is derived from an EMBL/GenBank/DDBJ whole genome shotgun (WGS) entry which is preliminary data.</text>
</comment>
<evidence type="ECO:0000313" key="2">
    <source>
        <dbReference type="Proteomes" id="UP000693970"/>
    </source>
</evidence>
<keyword evidence="2" id="KW-1185">Reference proteome</keyword>
<evidence type="ECO:0000313" key="1">
    <source>
        <dbReference type="EMBL" id="KAG7341225.1"/>
    </source>
</evidence>
<gene>
    <name evidence="1" type="ORF">IV203_023176</name>
</gene>
<organism evidence="1 2">
    <name type="scientific">Nitzschia inconspicua</name>
    <dbReference type="NCBI Taxonomy" id="303405"/>
    <lineage>
        <taxon>Eukaryota</taxon>
        <taxon>Sar</taxon>
        <taxon>Stramenopiles</taxon>
        <taxon>Ochrophyta</taxon>
        <taxon>Bacillariophyta</taxon>
        <taxon>Bacillariophyceae</taxon>
        <taxon>Bacillariophycidae</taxon>
        <taxon>Bacillariales</taxon>
        <taxon>Bacillariaceae</taxon>
        <taxon>Nitzschia</taxon>
    </lineage>
</organism>
<dbReference type="AlphaFoldDB" id="A0A9K3KCS4"/>
<reference evidence="1" key="1">
    <citation type="journal article" date="2021" name="Sci. Rep.">
        <title>Diploid genomic architecture of Nitzschia inconspicua, an elite biomass production diatom.</title>
        <authorList>
            <person name="Oliver A."/>
            <person name="Podell S."/>
            <person name="Pinowska A."/>
            <person name="Traller J.C."/>
            <person name="Smith S.R."/>
            <person name="McClure R."/>
            <person name="Beliaev A."/>
            <person name="Bohutskyi P."/>
            <person name="Hill E.A."/>
            <person name="Rabines A."/>
            <person name="Zheng H."/>
            <person name="Allen L.Z."/>
            <person name="Kuo A."/>
            <person name="Grigoriev I.V."/>
            <person name="Allen A.E."/>
            <person name="Hazlebeck D."/>
            <person name="Allen E.E."/>
        </authorList>
    </citation>
    <scope>NUCLEOTIDE SEQUENCE</scope>
    <source>
        <strain evidence="1">Hildebrandi</strain>
    </source>
</reference>